<reference evidence="4" key="1">
    <citation type="submission" date="2020-10" db="EMBL/GenBank/DDBJ databases">
        <authorList>
            <person name="Castelo-Branco R."/>
            <person name="Eusebio N."/>
            <person name="Adriana R."/>
            <person name="Vieira A."/>
            <person name="Brugerolle De Fraissinette N."/>
            <person name="Rezende De Castro R."/>
            <person name="Schneider M.P."/>
            <person name="Vasconcelos V."/>
            <person name="Leao P.N."/>
        </authorList>
    </citation>
    <scope>NUCLEOTIDE SEQUENCE</scope>
    <source>
        <strain evidence="4">LEGE 11479</strain>
    </source>
</reference>
<sequence>MDWFKVNRTGKHYLLTPLMVSLLCLVSCGLTQQQHTAVDSSTVAVAETTPRLIEATLAGHIDDVRELLQQGTDPNLVHNTNTALTYAARDGFTEIASLLIDHGTDVNWIDGEGVTPLILASFKNHLDLVQLLLAHDADTTVRDQWNRTALDYALRRGAADPIAQLLREKS</sequence>
<protein>
    <submittedName>
        <fullName evidence="4">Ankyrin repeat domain-containing protein</fullName>
    </submittedName>
</protein>
<dbReference type="EMBL" id="JADEXP010000443">
    <property type="protein sequence ID" value="MBE9070485.1"/>
    <property type="molecule type" value="Genomic_DNA"/>
</dbReference>
<evidence type="ECO:0000256" key="2">
    <source>
        <dbReference type="ARBA" id="ARBA00023043"/>
    </source>
</evidence>
<dbReference type="InterPro" id="IPR002110">
    <property type="entry name" value="Ankyrin_rpt"/>
</dbReference>
<dbReference type="SUPFAM" id="SSF48403">
    <property type="entry name" value="Ankyrin repeat"/>
    <property type="match status" value="1"/>
</dbReference>
<keyword evidence="2 3" id="KW-0040">ANK repeat</keyword>
<dbReference type="RefSeq" id="WP_193996346.1">
    <property type="nucleotide sequence ID" value="NZ_JADEXP010000443.1"/>
</dbReference>
<dbReference type="SMART" id="SM00248">
    <property type="entry name" value="ANK"/>
    <property type="match status" value="3"/>
</dbReference>
<dbReference type="Pfam" id="PF12796">
    <property type="entry name" value="Ank_2"/>
    <property type="match status" value="1"/>
</dbReference>
<feature type="repeat" description="ANK" evidence="3">
    <location>
        <begin position="112"/>
        <end position="144"/>
    </location>
</feature>
<feature type="repeat" description="ANK" evidence="3">
    <location>
        <begin position="79"/>
        <end position="111"/>
    </location>
</feature>
<keyword evidence="1" id="KW-0677">Repeat</keyword>
<accession>A0A928ZZR5</accession>
<evidence type="ECO:0000256" key="3">
    <source>
        <dbReference type="PROSITE-ProRule" id="PRU00023"/>
    </source>
</evidence>
<dbReference type="PANTHER" id="PTHR24171:SF9">
    <property type="entry name" value="ANKYRIN REPEAT DOMAIN-CONTAINING PROTEIN 39"/>
    <property type="match status" value="1"/>
</dbReference>
<gene>
    <name evidence="4" type="ORF">IQ260_27970</name>
</gene>
<evidence type="ECO:0000313" key="5">
    <source>
        <dbReference type="Proteomes" id="UP000615026"/>
    </source>
</evidence>
<dbReference type="PROSITE" id="PS50297">
    <property type="entry name" value="ANK_REP_REGION"/>
    <property type="match status" value="2"/>
</dbReference>
<dbReference type="Gene3D" id="1.25.40.20">
    <property type="entry name" value="Ankyrin repeat-containing domain"/>
    <property type="match status" value="2"/>
</dbReference>
<dbReference type="Proteomes" id="UP000615026">
    <property type="component" value="Unassembled WGS sequence"/>
</dbReference>
<organism evidence="4 5">
    <name type="scientific">Leptolyngbya cf. ectocarpi LEGE 11479</name>
    <dbReference type="NCBI Taxonomy" id="1828722"/>
    <lineage>
        <taxon>Bacteria</taxon>
        <taxon>Bacillati</taxon>
        <taxon>Cyanobacteriota</taxon>
        <taxon>Cyanophyceae</taxon>
        <taxon>Leptolyngbyales</taxon>
        <taxon>Leptolyngbyaceae</taxon>
        <taxon>Leptolyngbya group</taxon>
        <taxon>Leptolyngbya</taxon>
    </lineage>
</organism>
<dbReference type="PANTHER" id="PTHR24171">
    <property type="entry name" value="ANKYRIN REPEAT DOMAIN-CONTAINING PROTEIN 39-RELATED"/>
    <property type="match status" value="1"/>
</dbReference>
<dbReference type="AlphaFoldDB" id="A0A928ZZR5"/>
<dbReference type="PROSITE" id="PS50088">
    <property type="entry name" value="ANK_REPEAT"/>
    <property type="match status" value="2"/>
</dbReference>
<comment type="caution">
    <text evidence="4">The sequence shown here is derived from an EMBL/GenBank/DDBJ whole genome shotgun (WGS) entry which is preliminary data.</text>
</comment>
<dbReference type="InterPro" id="IPR036770">
    <property type="entry name" value="Ankyrin_rpt-contain_sf"/>
</dbReference>
<name>A0A928ZZR5_LEPEC</name>
<keyword evidence="5" id="KW-1185">Reference proteome</keyword>
<evidence type="ECO:0000256" key="1">
    <source>
        <dbReference type="ARBA" id="ARBA00022737"/>
    </source>
</evidence>
<proteinExistence type="predicted"/>
<evidence type="ECO:0000313" key="4">
    <source>
        <dbReference type="EMBL" id="MBE9070485.1"/>
    </source>
</evidence>